<protein>
    <submittedName>
        <fullName evidence="2">Uncharacterized protein</fullName>
    </submittedName>
</protein>
<organism evidence="1 2">
    <name type="scientific">Macrostomum lignano</name>
    <dbReference type="NCBI Taxonomy" id="282301"/>
    <lineage>
        <taxon>Eukaryota</taxon>
        <taxon>Metazoa</taxon>
        <taxon>Spiralia</taxon>
        <taxon>Lophotrochozoa</taxon>
        <taxon>Platyhelminthes</taxon>
        <taxon>Rhabditophora</taxon>
        <taxon>Macrostomorpha</taxon>
        <taxon>Macrostomida</taxon>
        <taxon>Macrostomidae</taxon>
        <taxon>Macrostomum</taxon>
    </lineage>
</organism>
<proteinExistence type="predicted"/>
<dbReference type="WBParaSite" id="maker-uti_cns_0046731-snap-gene-0.9-mRNA-1">
    <property type="protein sequence ID" value="maker-uti_cns_0046731-snap-gene-0.9-mRNA-1"/>
    <property type="gene ID" value="maker-uti_cns_0046731-snap-gene-0.9"/>
</dbReference>
<dbReference type="AlphaFoldDB" id="A0A1I8JCA4"/>
<keyword evidence="1" id="KW-1185">Reference proteome</keyword>
<evidence type="ECO:0000313" key="2">
    <source>
        <dbReference type="WBParaSite" id="maker-uti_cns_0046731-snap-gene-0.9-mRNA-1"/>
    </source>
</evidence>
<accession>A0A1I8JCA4</accession>
<evidence type="ECO:0000313" key="1">
    <source>
        <dbReference type="Proteomes" id="UP000095280"/>
    </source>
</evidence>
<sequence length="18" mass="2069">MTHQVAKGRSRTKLFTAH</sequence>
<dbReference type="Proteomes" id="UP000095280">
    <property type="component" value="Unplaced"/>
</dbReference>
<reference evidence="2" key="1">
    <citation type="submission" date="2016-11" db="UniProtKB">
        <authorList>
            <consortium name="WormBaseParasite"/>
        </authorList>
    </citation>
    <scope>IDENTIFICATION</scope>
</reference>
<name>A0A1I8JCA4_9PLAT</name>